<dbReference type="Gene3D" id="1.10.540.10">
    <property type="entry name" value="Acyl-CoA dehydrogenase/oxidase, N-terminal domain"/>
    <property type="match status" value="1"/>
</dbReference>
<dbReference type="InterPro" id="IPR037069">
    <property type="entry name" value="AcylCoA_DH/ox_N_sf"/>
</dbReference>
<dbReference type="GO" id="GO:0016627">
    <property type="term" value="F:oxidoreductase activity, acting on the CH-CH group of donors"/>
    <property type="evidence" value="ECO:0007669"/>
    <property type="project" value="InterPro"/>
</dbReference>
<dbReference type="SUPFAM" id="SSF47203">
    <property type="entry name" value="Acyl-CoA dehydrogenase C-terminal domain-like"/>
    <property type="match status" value="1"/>
</dbReference>
<dbReference type="GO" id="GO:0050660">
    <property type="term" value="F:flavin adenine dinucleotide binding"/>
    <property type="evidence" value="ECO:0007669"/>
    <property type="project" value="InterPro"/>
</dbReference>
<evidence type="ECO:0000313" key="1">
    <source>
        <dbReference type="EMBL" id="KYO54380.1"/>
    </source>
</evidence>
<dbReference type="InterPro" id="IPR009100">
    <property type="entry name" value="AcylCoA_DH/oxidase_NM_dom_sf"/>
</dbReference>
<gene>
    <name evidence="1" type="ORF">AUP44_03535</name>
</gene>
<reference evidence="1 2" key="1">
    <citation type="submission" date="2015-12" db="EMBL/GenBank/DDBJ databases">
        <title>Genome sequence of Tistrella mobilis MCCC 1A02139.</title>
        <authorList>
            <person name="Lu L."/>
            <person name="Lai Q."/>
            <person name="Shao Z."/>
            <person name="Qian P."/>
        </authorList>
    </citation>
    <scope>NUCLEOTIDE SEQUENCE [LARGE SCALE GENOMIC DNA]</scope>
    <source>
        <strain evidence="1 2">MCCC 1A02139</strain>
    </source>
</reference>
<dbReference type="AlphaFoldDB" id="A0A162LD01"/>
<dbReference type="Proteomes" id="UP000075787">
    <property type="component" value="Unassembled WGS sequence"/>
</dbReference>
<dbReference type="OrthoDB" id="2986495at2"/>
<protein>
    <recommendedName>
        <fullName evidence="3">Acyl-CoA dehydrogenase</fullName>
    </recommendedName>
</protein>
<dbReference type="PIRSF" id="PIRSF016578">
    <property type="entry name" value="HsaA"/>
    <property type="match status" value="1"/>
</dbReference>
<dbReference type="SUPFAM" id="SSF56645">
    <property type="entry name" value="Acyl-CoA dehydrogenase NM domain-like"/>
    <property type="match status" value="1"/>
</dbReference>
<dbReference type="Gene3D" id="2.40.110.10">
    <property type="entry name" value="Butyryl-CoA Dehydrogenase, subunit A, domain 2"/>
    <property type="match status" value="1"/>
</dbReference>
<organism evidence="1 2">
    <name type="scientific">Tistrella mobilis</name>
    <dbReference type="NCBI Taxonomy" id="171437"/>
    <lineage>
        <taxon>Bacteria</taxon>
        <taxon>Pseudomonadati</taxon>
        <taxon>Pseudomonadota</taxon>
        <taxon>Alphaproteobacteria</taxon>
        <taxon>Geminicoccales</taxon>
        <taxon>Geminicoccaceae</taxon>
        <taxon>Tistrella</taxon>
    </lineage>
</organism>
<proteinExistence type="predicted"/>
<dbReference type="GeneID" id="97243846"/>
<evidence type="ECO:0000313" key="2">
    <source>
        <dbReference type="Proteomes" id="UP000075787"/>
    </source>
</evidence>
<evidence type="ECO:0008006" key="3">
    <source>
        <dbReference type="Google" id="ProtNLM"/>
    </source>
</evidence>
<dbReference type="EMBL" id="LPZR01000090">
    <property type="protein sequence ID" value="KYO54380.1"/>
    <property type="molecule type" value="Genomic_DNA"/>
</dbReference>
<comment type="caution">
    <text evidence="1">The sequence shown here is derived from an EMBL/GenBank/DDBJ whole genome shotgun (WGS) entry which is preliminary data.</text>
</comment>
<dbReference type="InterPro" id="IPR036250">
    <property type="entry name" value="AcylCo_DH-like_C"/>
</dbReference>
<sequence>MTADMVTDPPSRAQLSHAQLSHTLAAIEAGAAAADREGRDLGPEIDRLREVGVFTACLPPAEGGFGLGLGRDPQTTRMAFDLLLRLGRASLPVARLVEGHIDAVKLVTLHGGPAQIAEMAAGVRAGGLLGVWGADDQPPLTAAPSAAADAPHRLGFTGAKRFASGLGLVTQTVVTFRLGQETATRLALLPVMDRRRHRRQDWRAAGMRATASGRHDFTGLEAGSGALLGGPGDYQRPPHFDGGIWRYCVAHLGGAQALIEAWRRRLDARRRLDDPFQLARLARAVGLVQAAASRLEVVALAVEAAGADTSASAARIDAAVTDALLARQLVEEICVEVLRLSEAALGTDAHMTDLPMERLRRDLSLFIRQAAPDARLVAAGRALAGRAAREGGLW</sequence>
<accession>A0A162LD01</accession>
<name>A0A162LD01_9PROT</name>
<dbReference type="RefSeq" id="WP_062763115.1">
    <property type="nucleotide sequence ID" value="NZ_CP121045.1"/>
</dbReference>
<dbReference type="InterPro" id="IPR046373">
    <property type="entry name" value="Acyl-CoA_Oxase/DH_mid-dom_sf"/>
</dbReference>